<dbReference type="InterPro" id="IPR028250">
    <property type="entry name" value="DsbDN"/>
</dbReference>
<dbReference type="Gene3D" id="3.40.30.10">
    <property type="entry name" value="Glutaredoxin"/>
    <property type="match status" value="1"/>
</dbReference>
<evidence type="ECO:0000256" key="15">
    <source>
        <dbReference type="ARBA" id="ARBA00023284"/>
    </source>
</evidence>
<dbReference type="PROSITE" id="PS00194">
    <property type="entry name" value="THIOREDOXIN_1"/>
    <property type="match status" value="1"/>
</dbReference>
<dbReference type="Pfam" id="PF13899">
    <property type="entry name" value="Thioredoxin_7"/>
    <property type="match status" value="1"/>
</dbReference>
<evidence type="ECO:0000256" key="11">
    <source>
        <dbReference type="ARBA" id="ARBA00023002"/>
    </source>
</evidence>
<comment type="function">
    <text evidence="18">Required to facilitate the formation of correct disulfide bonds in some periplasmic proteins and for the assembly of the periplasmic c-type cytochromes. Acts by transferring electrons from cytoplasmic thioredoxin to the periplasm. This transfer involves a cascade of disulfide bond formation and reduction steps.</text>
</comment>
<dbReference type="GO" id="GO:0045454">
    <property type="term" value="P:cell redox homeostasis"/>
    <property type="evidence" value="ECO:0007669"/>
    <property type="project" value="TreeGrafter"/>
</dbReference>
<feature type="disulfide bond" description="Redox-active" evidence="18">
    <location>
        <begin position="132"/>
        <end position="138"/>
    </location>
</feature>
<evidence type="ECO:0000256" key="4">
    <source>
        <dbReference type="ARBA" id="ARBA00022475"/>
    </source>
</evidence>
<dbReference type="GO" id="GO:0017004">
    <property type="term" value="P:cytochrome complex assembly"/>
    <property type="evidence" value="ECO:0007669"/>
    <property type="project" value="UniProtKB-UniRule"/>
</dbReference>
<dbReference type="HOGENOM" id="CLU_014657_3_0_6"/>
<evidence type="ECO:0000313" key="21">
    <source>
        <dbReference type="Proteomes" id="UP000006063"/>
    </source>
</evidence>
<keyword evidence="6 18" id="KW-0812">Transmembrane</keyword>
<dbReference type="InterPro" id="IPR022910">
    <property type="entry name" value="Thiol_diS_interchange_DbsD"/>
</dbReference>
<evidence type="ECO:0000256" key="7">
    <source>
        <dbReference type="ARBA" id="ARBA00022729"/>
    </source>
</evidence>
<keyword evidence="5 18" id="KW-0997">Cell inner membrane</keyword>
<feature type="transmembrane region" description="Helical" evidence="18">
    <location>
        <begin position="337"/>
        <end position="360"/>
    </location>
</feature>
<feature type="transmembrane region" description="Helical" evidence="18">
    <location>
        <begin position="426"/>
        <end position="446"/>
    </location>
</feature>
<dbReference type="EMBL" id="CP003677">
    <property type="protein sequence ID" value="AFM34073.1"/>
    <property type="molecule type" value="Genomic_DNA"/>
</dbReference>
<comment type="catalytic activity">
    <reaction evidence="16 18">
        <text>[protein]-dithiol + NAD(+) = [protein]-disulfide + NADH + H(+)</text>
        <dbReference type="Rhea" id="RHEA:18749"/>
        <dbReference type="Rhea" id="RHEA-COMP:10593"/>
        <dbReference type="Rhea" id="RHEA-COMP:10594"/>
        <dbReference type="ChEBI" id="CHEBI:15378"/>
        <dbReference type="ChEBI" id="CHEBI:29950"/>
        <dbReference type="ChEBI" id="CHEBI:50058"/>
        <dbReference type="ChEBI" id="CHEBI:57540"/>
        <dbReference type="ChEBI" id="CHEBI:57945"/>
        <dbReference type="EC" id="1.8.1.8"/>
    </reaction>
</comment>
<evidence type="ECO:0000256" key="13">
    <source>
        <dbReference type="ARBA" id="ARBA00023136"/>
    </source>
</evidence>
<dbReference type="NCBIfam" id="NF001419">
    <property type="entry name" value="PRK00293.1"/>
    <property type="match status" value="1"/>
</dbReference>
<dbReference type="HAMAP" id="MF_00399">
    <property type="entry name" value="DbsD"/>
    <property type="match status" value="1"/>
</dbReference>
<evidence type="ECO:0000256" key="9">
    <source>
        <dbReference type="ARBA" id="ARBA00022982"/>
    </source>
</evidence>
<dbReference type="KEGG" id="psc:A458_14220"/>
<feature type="domain" description="Thioredoxin" evidence="19">
    <location>
        <begin position="464"/>
        <end position="587"/>
    </location>
</feature>
<dbReference type="Pfam" id="PF02683">
    <property type="entry name" value="DsbD_TM"/>
    <property type="match status" value="1"/>
</dbReference>
<evidence type="ECO:0000256" key="8">
    <source>
        <dbReference type="ARBA" id="ARBA00022748"/>
    </source>
</evidence>
<dbReference type="InterPro" id="IPR036249">
    <property type="entry name" value="Thioredoxin-like_sf"/>
</dbReference>
<comment type="catalytic activity">
    <reaction evidence="17 18">
        <text>[protein]-dithiol + NADP(+) = [protein]-disulfide + NADPH + H(+)</text>
        <dbReference type="Rhea" id="RHEA:18753"/>
        <dbReference type="Rhea" id="RHEA-COMP:10593"/>
        <dbReference type="Rhea" id="RHEA-COMP:10594"/>
        <dbReference type="ChEBI" id="CHEBI:15378"/>
        <dbReference type="ChEBI" id="CHEBI:29950"/>
        <dbReference type="ChEBI" id="CHEBI:50058"/>
        <dbReference type="ChEBI" id="CHEBI:57783"/>
        <dbReference type="ChEBI" id="CHEBI:58349"/>
        <dbReference type="EC" id="1.8.1.8"/>
    </reaction>
</comment>
<dbReference type="Proteomes" id="UP000006063">
    <property type="component" value="Chromosome"/>
</dbReference>
<evidence type="ECO:0000256" key="16">
    <source>
        <dbReference type="ARBA" id="ARBA00047388"/>
    </source>
</evidence>
<evidence type="ECO:0000259" key="19">
    <source>
        <dbReference type="PROSITE" id="PS51352"/>
    </source>
</evidence>
<keyword evidence="7" id="KW-0732">Signal</keyword>
<keyword evidence="8 18" id="KW-0201">Cytochrome c-type biogenesis</keyword>
<organism evidence="20 21">
    <name type="scientific">Stutzerimonas stutzeri CCUG 29243</name>
    <dbReference type="NCBI Taxonomy" id="1196835"/>
    <lineage>
        <taxon>Bacteria</taxon>
        <taxon>Pseudomonadati</taxon>
        <taxon>Pseudomonadota</taxon>
        <taxon>Gammaproteobacteria</taxon>
        <taxon>Pseudomonadales</taxon>
        <taxon>Pseudomonadaceae</taxon>
        <taxon>Stutzerimonas</taxon>
    </lineage>
</organism>
<dbReference type="AlphaFoldDB" id="I4CVG6"/>
<comment type="caution">
    <text evidence="18">Lacks conserved residue(s) required for the propagation of feature annotation.</text>
</comment>
<dbReference type="Gene3D" id="2.60.40.1250">
    <property type="entry name" value="Thiol:disulfide interchange protein DsbD, N-terminal domain"/>
    <property type="match status" value="1"/>
</dbReference>
<comment type="subcellular location">
    <subcellularLocation>
        <location evidence="1 18">Cell inner membrane</location>
        <topology evidence="1 18">Multi-pass membrane protein</topology>
    </subcellularLocation>
</comment>
<feature type="disulfide bond" description="Redox-active" evidence="18">
    <location>
        <begin position="502"/>
        <end position="505"/>
    </location>
</feature>
<dbReference type="InterPro" id="IPR017937">
    <property type="entry name" value="Thioredoxin_CS"/>
</dbReference>
<feature type="transmembrane region" description="Helical" evidence="18">
    <location>
        <begin position="396"/>
        <end position="414"/>
    </location>
</feature>
<feature type="transmembrane region" description="Helical" evidence="18">
    <location>
        <begin position="216"/>
        <end position="240"/>
    </location>
</feature>
<feature type="transmembrane region" description="Helical" evidence="18">
    <location>
        <begin position="252"/>
        <end position="274"/>
    </location>
</feature>
<dbReference type="eggNOG" id="COG4232">
    <property type="taxonomic scope" value="Bacteria"/>
</dbReference>
<dbReference type="PROSITE" id="PS51352">
    <property type="entry name" value="THIOREDOXIN_2"/>
    <property type="match status" value="1"/>
</dbReference>
<dbReference type="SUPFAM" id="SSF52833">
    <property type="entry name" value="Thioredoxin-like"/>
    <property type="match status" value="1"/>
</dbReference>
<dbReference type="PANTHER" id="PTHR32234:SF0">
    <property type="entry name" value="THIOL:DISULFIDE INTERCHANGE PROTEIN DSBD"/>
    <property type="match status" value="1"/>
</dbReference>
<evidence type="ECO:0000256" key="5">
    <source>
        <dbReference type="ARBA" id="ARBA00022519"/>
    </source>
</evidence>
<dbReference type="CDD" id="cd02953">
    <property type="entry name" value="DsbDgamma"/>
    <property type="match status" value="1"/>
</dbReference>
<keyword evidence="3 18" id="KW-0813">Transport</keyword>
<keyword evidence="4 18" id="KW-1003">Cell membrane</keyword>
<keyword evidence="10 18" id="KW-1133">Transmembrane helix</keyword>
<dbReference type="GO" id="GO:0005886">
    <property type="term" value="C:plasma membrane"/>
    <property type="evidence" value="ECO:0007669"/>
    <property type="project" value="UniProtKB-SubCell"/>
</dbReference>
<comment type="similarity">
    <text evidence="2 18">Belongs to the thioredoxin family. DsbD subfamily.</text>
</comment>
<sequence length="589" mass="62375">MLRDSHFSAWTLMRILVLLLFLLAPGLALPAGGLFGGGSQDDFLPVEEAFALTVSPQENGATLLHWRIAPGYYLYQQRLQFDGLPPERQPPLPEGEPYSDEFFGDSQIYRDSLELLISPGAENSVRLGWQGCADAGLCYPPQTREVSLAGNGTAAAPGLAEDQALVSGLESQALAWSLLVFFGLGLLLAFTPCSLPMLPILAGIVVGSGATSRRGFALAATYVVSMALVYAGLGVLAALLGANLQAALQQPWLLTSFAVLFVLLALPMFGLFELQLPVALRDRLQRVGDRQRGGSLAGAGALGVLSGLLVGPCMTAPLAAALLFIAQSGSALQGGLVLFALGLGIGTPLLLLVTVGQRFLPKPGAWMDRVKVVFGFLFLAAALFVARPLLADWLWLGLWGALLVVLATALLNVAQAVQRQRVLCQAGGVLLGLWGAAMLLGAAGGADDPRRPLAIYAGGVASAISADAHALGFSDPSVLDRELAAAKAQGQWVLIDYYADWCVSCKVMEKEVFGNAEVQASLDGVRVLRPDVTRSDAASRELLDRYQVLGPPTLLWIGPDGVERRERRITGEVGAGGFLQNWNQTRERG</sequence>
<keyword evidence="15 18" id="KW-0676">Redox-active center</keyword>
<accession>I4CVG6</accession>
<evidence type="ECO:0000256" key="1">
    <source>
        <dbReference type="ARBA" id="ARBA00004429"/>
    </source>
</evidence>
<evidence type="ECO:0000256" key="6">
    <source>
        <dbReference type="ARBA" id="ARBA00022692"/>
    </source>
</evidence>
<evidence type="ECO:0000256" key="10">
    <source>
        <dbReference type="ARBA" id="ARBA00022989"/>
    </source>
</evidence>
<evidence type="ECO:0000256" key="2">
    <source>
        <dbReference type="ARBA" id="ARBA00007241"/>
    </source>
</evidence>
<protein>
    <recommendedName>
        <fullName evidence="18">Thiol:disulfide interchange protein DsbD</fullName>
        <ecNumber evidence="18">1.8.1.8</ecNumber>
    </recommendedName>
    <alternativeName>
        <fullName evidence="18">Protein-disulfide reductase</fullName>
        <shortName evidence="18">Disulfide reductase</shortName>
    </alternativeName>
</protein>
<keyword evidence="11 18" id="KW-0560">Oxidoreductase</keyword>
<dbReference type="EC" id="1.8.1.8" evidence="18"/>
<evidence type="ECO:0000256" key="18">
    <source>
        <dbReference type="HAMAP-Rule" id="MF_00399"/>
    </source>
</evidence>
<proteinExistence type="inferred from homology"/>
<keyword evidence="9 18" id="KW-0249">Electron transport</keyword>
<dbReference type="InterPro" id="IPR013766">
    <property type="entry name" value="Thioredoxin_domain"/>
</dbReference>
<dbReference type="InterPro" id="IPR003834">
    <property type="entry name" value="Cyt_c_assmbl_TM_dom"/>
</dbReference>
<feature type="transmembrane region" description="Helical" evidence="18">
    <location>
        <begin position="372"/>
        <end position="390"/>
    </location>
</feature>
<name>I4CVG6_STUST</name>
<dbReference type="GO" id="GO:0047134">
    <property type="term" value="F:protein-disulfide reductase [NAD(P)H] activity"/>
    <property type="evidence" value="ECO:0007669"/>
    <property type="project" value="UniProtKB-UniRule"/>
</dbReference>
<dbReference type="GO" id="GO:0009055">
    <property type="term" value="F:electron transfer activity"/>
    <property type="evidence" value="ECO:0007669"/>
    <property type="project" value="UniProtKB-UniRule"/>
</dbReference>
<evidence type="ECO:0000256" key="17">
    <source>
        <dbReference type="ARBA" id="ARBA00047804"/>
    </source>
</evidence>
<dbReference type="SUPFAM" id="SSF74863">
    <property type="entry name" value="Thiol:disulfide interchange protein DsbD, N-terminal domain (DsbD-alpha)"/>
    <property type="match status" value="1"/>
</dbReference>
<keyword evidence="14 18" id="KW-1015">Disulfide bond</keyword>
<gene>
    <name evidence="18" type="primary">dsbD</name>
    <name evidence="20" type="ORF">A458_14220</name>
</gene>
<evidence type="ECO:0000256" key="12">
    <source>
        <dbReference type="ARBA" id="ARBA00023027"/>
    </source>
</evidence>
<evidence type="ECO:0000313" key="20">
    <source>
        <dbReference type="EMBL" id="AFM34073.1"/>
    </source>
</evidence>
<dbReference type="PANTHER" id="PTHR32234">
    <property type="entry name" value="THIOL:DISULFIDE INTERCHANGE PROTEIN DSBD"/>
    <property type="match status" value="1"/>
</dbReference>
<reference evidence="20 21" key="1">
    <citation type="journal article" date="2012" name="J. Bacteriol.">
        <title>Complete Genome Sequence of the Naphthalene-Degrading Bacterium Pseudomonas stutzeri AN10 (CCUG 29243).</title>
        <authorList>
            <person name="Brunet-Galmes I."/>
            <person name="Busquets A."/>
            <person name="Pena A."/>
            <person name="Gomila M."/>
            <person name="Nogales B."/>
            <person name="Garcia-Valdes E."/>
            <person name="Lalucat J."/>
            <person name="Bennasar A."/>
            <person name="Bosch R."/>
        </authorList>
    </citation>
    <scope>NUCLEOTIDE SEQUENCE [LARGE SCALE GENOMIC DNA]</scope>
    <source>
        <strain evidence="20 21">CCUG 29243</strain>
    </source>
</reference>
<evidence type="ECO:0000256" key="3">
    <source>
        <dbReference type="ARBA" id="ARBA00022448"/>
    </source>
</evidence>
<keyword evidence="13 18" id="KW-0472">Membrane</keyword>
<dbReference type="InterPro" id="IPR036929">
    <property type="entry name" value="DsbDN_sf"/>
</dbReference>
<evidence type="ECO:0000256" key="14">
    <source>
        <dbReference type="ARBA" id="ARBA00023157"/>
    </source>
</evidence>
<dbReference type="Pfam" id="PF11412">
    <property type="entry name" value="DsbD_N"/>
    <property type="match status" value="1"/>
</dbReference>
<feature type="transmembrane region" description="Helical" evidence="18">
    <location>
        <begin position="295"/>
        <end position="325"/>
    </location>
</feature>
<keyword evidence="12 18" id="KW-0520">NAD</keyword>
<dbReference type="InterPro" id="IPR035671">
    <property type="entry name" value="DsbD_gamma"/>
</dbReference>
<dbReference type="PATRIC" id="fig|1196835.3.peg.2863"/>